<dbReference type="GO" id="GO:0008745">
    <property type="term" value="F:N-acetylmuramoyl-L-alanine amidase activity"/>
    <property type="evidence" value="ECO:0007669"/>
    <property type="project" value="UniProtKB-EC"/>
</dbReference>
<reference evidence="5 6" key="1">
    <citation type="submission" date="2023-07" db="EMBL/GenBank/DDBJ databases">
        <title>Genomic Encyclopedia of Type Strains, Phase IV (KMG-IV): sequencing the most valuable type-strain genomes for metagenomic binning, comparative biology and taxonomic classification.</title>
        <authorList>
            <person name="Goeker M."/>
        </authorList>
    </citation>
    <scope>NUCLEOTIDE SEQUENCE [LARGE SCALE GENOMIC DNA]</scope>
    <source>
        <strain evidence="5 6">B1-1</strain>
    </source>
</reference>
<organism evidence="5 6">
    <name type="scientific">Kaistia geumhonensis</name>
    <dbReference type="NCBI Taxonomy" id="410839"/>
    <lineage>
        <taxon>Bacteria</taxon>
        <taxon>Pseudomonadati</taxon>
        <taxon>Pseudomonadota</taxon>
        <taxon>Alphaproteobacteria</taxon>
        <taxon>Hyphomicrobiales</taxon>
        <taxon>Kaistiaceae</taxon>
        <taxon>Kaistia</taxon>
    </lineage>
</organism>
<accession>A0ABU0M2A1</accession>
<comment type="catalytic activity">
    <reaction evidence="1">
        <text>Hydrolyzes the link between N-acetylmuramoyl residues and L-amino acid residues in certain cell-wall glycopeptides.</text>
        <dbReference type="EC" id="3.5.1.28"/>
    </reaction>
</comment>
<dbReference type="Pfam" id="PF11741">
    <property type="entry name" value="AMIN"/>
    <property type="match status" value="1"/>
</dbReference>
<evidence type="ECO:0000259" key="4">
    <source>
        <dbReference type="SMART" id="SM00646"/>
    </source>
</evidence>
<feature type="domain" description="MurNAc-LAA" evidence="4">
    <location>
        <begin position="252"/>
        <end position="406"/>
    </location>
</feature>
<gene>
    <name evidence="5" type="ORF">QO015_000687</name>
</gene>
<proteinExistence type="predicted"/>
<dbReference type="RefSeq" id="WP_266281451.1">
    <property type="nucleotide sequence ID" value="NZ_JAPKNF010000001.1"/>
</dbReference>
<dbReference type="InterPro" id="IPR050695">
    <property type="entry name" value="N-acetylmuramoyl_amidase_3"/>
</dbReference>
<keyword evidence="3 5" id="KW-0378">Hydrolase</keyword>
<dbReference type="SMART" id="SM00646">
    <property type="entry name" value="Ami_3"/>
    <property type="match status" value="1"/>
</dbReference>
<dbReference type="Gene3D" id="2.60.40.3500">
    <property type="match status" value="1"/>
</dbReference>
<dbReference type="Gene3D" id="3.40.630.40">
    <property type="entry name" value="Zn-dependent exopeptidases"/>
    <property type="match status" value="1"/>
</dbReference>
<dbReference type="PANTHER" id="PTHR30404">
    <property type="entry name" value="N-ACETYLMURAMOYL-L-ALANINE AMIDASE"/>
    <property type="match status" value="1"/>
</dbReference>
<name>A0ABU0M2A1_9HYPH</name>
<comment type="caution">
    <text evidence="5">The sequence shown here is derived from an EMBL/GenBank/DDBJ whole genome shotgun (WGS) entry which is preliminary data.</text>
</comment>
<dbReference type="InterPro" id="IPR021731">
    <property type="entry name" value="AMIN_dom"/>
</dbReference>
<evidence type="ECO:0000256" key="3">
    <source>
        <dbReference type="ARBA" id="ARBA00022801"/>
    </source>
</evidence>
<dbReference type="CDD" id="cd02696">
    <property type="entry name" value="MurNAc-LAA"/>
    <property type="match status" value="1"/>
</dbReference>
<dbReference type="Proteomes" id="UP001223743">
    <property type="component" value="Unassembled WGS sequence"/>
</dbReference>
<sequence length="428" mass="45883">MFHSIRSGFIARCAALLLGTFAGGIFAVTGAVAISAAEPVTESSAGVVATDARAVGDDSRTRFVMDLSAEAAFTVFPLDEPDRIVIDLPDVGFALPKEAEHEVRGLVSAFRYGQISAGKSRVVLDLKQPVSVDKSFVLPPADGQPAKLVVDLVPTSRASFASAVRLYREREKEAIAAARPATPAPSDGRLRIVLDPGHGGIDSGAIAKSGTLEKNVVLAFAKELEQKLDESGRYEVLMTRSDDSFISLGGRVAFARSHHADLFVSIHADSFWGGDVRGATIYTLSEKASDRMAAQIAESENKSDILAGVAVPEDTTEVSDILIDLARRETKNFSVVFARNMIKELGPKVRFFKHPHQQAGFMVLKAPDVPSALVELGYLSNPEDEKLLASPAWRETTAEAMARAIDTYFRLRVAQTTTGSLEPATSAP</sequence>
<dbReference type="EMBL" id="JAUSWJ010000001">
    <property type="protein sequence ID" value="MDQ0515074.1"/>
    <property type="molecule type" value="Genomic_DNA"/>
</dbReference>
<dbReference type="InterPro" id="IPR002508">
    <property type="entry name" value="MurNAc-LAA_cat"/>
</dbReference>
<evidence type="ECO:0000256" key="1">
    <source>
        <dbReference type="ARBA" id="ARBA00001561"/>
    </source>
</evidence>
<dbReference type="SUPFAM" id="SSF53187">
    <property type="entry name" value="Zn-dependent exopeptidases"/>
    <property type="match status" value="1"/>
</dbReference>
<evidence type="ECO:0000256" key="2">
    <source>
        <dbReference type="ARBA" id="ARBA00011901"/>
    </source>
</evidence>
<evidence type="ECO:0000313" key="6">
    <source>
        <dbReference type="Proteomes" id="UP001223743"/>
    </source>
</evidence>
<dbReference type="EC" id="3.5.1.28" evidence="2"/>
<evidence type="ECO:0000313" key="5">
    <source>
        <dbReference type="EMBL" id="MDQ0515074.1"/>
    </source>
</evidence>
<protein>
    <recommendedName>
        <fullName evidence="2">N-acetylmuramoyl-L-alanine amidase</fullName>
        <ecNumber evidence="2">3.5.1.28</ecNumber>
    </recommendedName>
</protein>
<dbReference type="PANTHER" id="PTHR30404:SF0">
    <property type="entry name" value="N-ACETYLMURAMOYL-L-ALANINE AMIDASE AMIC"/>
    <property type="match status" value="1"/>
</dbReference>
<dbReference type="Pfam" id="PF01520">
    <property type="entry name" value="Amidase_3"/>
    <property type="match status" value="1"/>
</dbReference>
<keyword evidence="6" id="KW-1185">Reference proteome</keyword>